<name>A0A3N0F4H8_SINP1</name>
<dbReference type="Gene3D" id="2.60.40.10">
    <property type="entry name" value="Immunoglobulins"/>
    <property type="match status" value="1"/>
</dbReference>
<proteinExistence type="predicted"/>
<dbReference type="PANTHER" id="PTHR37833">
    <property type="entry name" value="LIPOPROTEIN-RELATED"/>
    <property type="match status" value="1"/>
</dbReference>
<dbReference type="InterPro" id="IPR011467">
    <property type="entry name" value="DUF1573"/>
</dbReference>
<comment type="caution">
    <text evidence="1">The sequence shown here is derived from an EMBL/GenBank/DDBJ whole genome shotgun (WGS) entry which is preliminary data.</text>
</comment>
<evidence type="ECO:0000313" key="1">
    <source>
        <dbReference type="EMBL" id="RNL95063.1"/>
    </source>
</evidence>
<accession>A0A3N0F4H8</accession>
<dbReference type="Pfam" id="PF07610">
    <property type="entry name" value="DUF1573"/>
    <property type="match status" value="1"/>
</dbReference>
<dbReference type="Proteomes" id="UP000267469">
    <property type="component" value="Unassembled WGS sequence"/>
</dbReference>
<dbReference type="AlphaFoldDB" id="A0A3N0F4H8"/>
<protein>
    <submittedName>
        <fullName evidence="1">DUF1573 domain-containing protein</fullName>
    </submittedName>
</protein>
<dbReference type="RefSeq" id="WP_123213975.1">
    <property type="nucleotide sequence ID" value="NZ_RJTM01000002.1"/>
</dbReference>
<reference evidence="1 2" key="1">
    <citation type="submission" date="2018-10" db="EMBL/GenBank/DDBJ databases">
        <title>Sinomicrobium pectinilyticum sp. nov., a pectinase-producing bacterium isolated from alkaline and saline soil, and emended description of the genus Sinomicrobium.</title>
        <authorList>
            <person name="Cheng B."/>
            <person name="Li C."/>
            <person name="Lai Q."/>
            <person name="Du M."/>
            <person name="Shao Z."/>
            <person name="Xu P."/>
            <person name="Yang C."/>
        </authorList>
    </citation>
    <scope>NUCLEOTIDE SEQUENCE [LARGE SCALE GENOMIC DNA]</scope>
    <source>
        <strain evidence="1 2">5DNS001</strain>
    </source>
</reference>
<dbReference type="OrthoDB" id="826619at2"/>
<dbReference type="PANTHER" id="PTHR37833:SF1">
    <property type="entry name" value="SIGNAL PEPTIDE PROTEIN"/>
    <property type="match status" value="1"/>
</dbReference>
<organism evidence="1 2">
    <name type="scientific">Sinomicrobium pectinilyticum</name>
    <dbReference type="NCBI Taxonomy" id="1084421"/>
    <lineage>
        <taxon>Bacteria</taxon>
        <taxon>Pseudomonadati</taxon>
        <taxon>Bacteroidota</taxon>
        <taxon>Flavobacteriia</taxon>
        <taxon>Flavobacteriales</taxon>
        <taxon>Flavobacteriaceae</taxon>
        <taxon>Sinomicrobium</taxon>
    </lineage>
</organism>
<sequence>MKKVLLTIALVVAVFTSCKKDAASKVKAENVAQAAARDKAAGKLPVLEFDKKEHDFGTIQRGTAVETVFKLTNTGEAPLVITNATSSCGCTIPEYPKDKPIAPGETAELLVKYNGSGINQVTKTVTITTNTEKGSEQVRIKAFVEEPAK</sequence>
<dbReference type="EMBL" id="RJTM01000002">
    <property type="protein sequence ID" value="RNL95063.1"/>
    <property type="molecule type" value="Genomic_DNA"/>
</dbReference>
<keyword evidence="2" id="KW-1185">Reference proteome</keyword>
<evidence type="ECO:0000313" key="2">
    <source>
        <dbReference type="Proteomes" id="UP000267469"/>
    </source>
</evidence>
<dbReference type="PROSITE" id="PS51257">
    <property type="entry name" value="PROKAR_LIPOPROTEIN"/>
    <property type="match status" value="1"/>
</dbReference>
<dbReference type="InterPro" id="IPR013783">
    <property type="entry name" value="Ig-like_fold"/>
</dbReference>
<gene>
    <name evidence="1" type="ORF">ED312_00200</name>
</gene>